<sequence length="487" mass="51227">MSNGVPVSRRQLLAGVVGMGALGAVGSLSGARTQAYLSATESFSGAVVAGDLSIDIGCTGCTEDNGIVSFTIDDIQPGDRIAKTLTVTVGSNPGRLWVATDCPEPADVLAQALRVELRSRIDGYTRSLYGGDGTKTLSDLRTTAINGLAIESQTETGCLDPAQSAEIELRLRLPPGTSESLADQSTQLRLLFAAEQCRHNSAQTASNPFAIIDRCAPIKSCPPENCTLSLGKVDISDGMMPIEIGDTLELDNSSYKLIIEDVEQKDNDTETVAVQFTIDSTNGHPTPSLCGVDIKGGGRPTQQGGDGVESYRIDPPSRSTNELLYSSVNSGGNLSGISYIEVFVCKEYSNGDDGVTEPEEPAEPGCVPCREGAINSERISTATFEYTGPTDDVTIVFEPQNSSGGQVTTIESATISSSDAFSIDFPESGNPNFDVSVQSNGAKIQIGSIHTSCSRTFALENAETDYQLTVTEAIAKGGKLVCSEDLQ</sequence>
<dbReference type="InterPro" id="IPR006311">
    <property type="entry name" value="TAT_signal"/>
</dbReference>
<proteinExistence type="predicted"/>
<protein>
    <submittedName>
        <fullName evidence="2">Uncharacterized protein</fullName>
    </submittedName>
</protein>
<evidence type="ECO:0000313" key="3">
    <source>
        <dbReference type="Proteomes" id="UP001203207"/>
    </source>
</evidence>
<name>A0AAE3FZ40_9EURY</name>
<feature type="region of interest" description="Disordered" evidence="1">
    <location>
        <begin position="292"/>
        <end position="316"/>
    </location>
</feature>
<dbReference type="EMBL" id="JAKRVX010000006">
    <property type="protein sequence ID" value="MCL9817821.1"/>
    <property type="molecule type" value="Genomic_DNA"/>
</dbReference>
<gene>
    <name evidence="2" type="ORF">AArcSt2_12805</name>
</gene>
<feature type="compositionally biased region" description="Gly residues" evidence="1">
    <location>
        <begin position="294"/>
        <end position="307"/>
    </location>
</feature>
<accession>A0AAE3FZ40</accession>
<dbReference type="PROSITE" id="PS51318">
    <property type="entry name" value="TAT"/>
    <property type="match status" value="1"/>
</dbReference>
<evidence type="ECO:0000256" key="1">
    <source>
        <dbReference type="SAM" id="MobiDB-lite"/>
    </source>
</evidence>
<evidence type="ECO:0000313" key="2">
    <source>
        <dbReference type="EMBL" id="MCL9817821.1"/>
    </source>
</evidence>
<dbReference type="RefSeq" id="WP_250585203.1">
    <property type="nucleotide sequence ID" value="NZ_JAKRVX010000006.1"/>
</dbReference>
<reference evidence="2" key="2">
    <citation type="submission" date="2022-02" db="EMBL/GenBank/DDBJ databases">
        <authorList>
            <person name="Elcheninov A.G."/>
            <person name="Sorokin D.Y."/>
            <person name="Kublanov I.V."/>
        </authorList>
    </citation>
    <scope>NUCLEOTIDE SEQUENCE</scope>
    <source>
        <strain evidence="2">AArc-St2</strain>
    </source>
</reference>
<organism evidence="2 3">
    <name type="scientific">Natronocalculus amylovorans</name>
    <dbReference type="NCBI Taxonomy" id="2917812"/>
    <lineage>
        <taxon>Archaea</taxon>
        <taxon>Methanobacteriati</taxon>
        <taxon>Methanobacteriota</taxon>
        <taxon>Stenosarchaea group</taxon>
        <taxon>Halobacteria</taxon>
        <taxon>Halobacteriales</taxon>
        <taxon>Haloferacaceae</taxon>
        <taxon>Natronocalculus</taxon>
    </lineage>
</organism>
<dbReference type="Proteomes" id="UP001203207">
    <property type="component" value="Unassembled WGS sequence"/>
</dbReference>
<comment type="caution">
    <text evidence="2">The sequence shown here is derived from an EMBL/GenBank/DDBJ whole genome shotgun (WGS) entry which is preliminary data.</text>
</comment>
<dbReference type="AlphaFoldDB" id="A0AAE3FZ40"/>
<keyword evidence="3" id="KW-1185">Reference proteome</keyword>
<reference evidence="2" key="1">
    <citation type="journal article" date="2022" name="Syst. Appl. Microbiol.">
        <title>Natronocalculus amylovorans gen. nov., sp. nov., and Natranaeroarchaeum aerophilus sp. nov., dominant culturable amylolytic natronoarchaea from hypersaline soda lakes in southwestern Siberia.</title>
        <authorList>
            <person name="Sorokin D.Y."/>
            <person name="Elcheninov A.G."/>
            <person name="Khizhniak T.V."/>
            <person name="Koenen M."/>
            <person name="Bale N.J."/>
            <person name="Damste J.S.S."/>
            <person name="Kublanov I.V."/>
        </authorList>
    </citation>
    <scope>NUCLEOTIDE SEQUENCE</scope>
    <source>
        <strain evidence="2">AArc-St2</strain>
    </source>
</reference>